<dbReference type="EMBL" id="KZ821228">
    <property type="protein sequence ID" value="PYH46146.1"/>
    <property type="molecule type" value="Genomic_DNA"/>
</dbReference>
<gene>
    <name evidence="1" type="ORF">BP01DRAFT_24198</name>
</gene>
<accession>A0A318ZF27</accession>
<evidence type="ECO:0000313" key="1">
    <source>
        <dbReference type="EMBL" id="PYH46146.1"/>
    </source>
</evidence>
<proteinExistence type="predicted"/>
<dbReference type="Proteomes" id="UP000248349">
    <property type="component" value="Unassembled WGS sequence"/>
</dbReference>
<keyword evidence="2" id="KW-1185">Reference proteome</keyword>
<protein>
    <submittedName>
        <fullName evidence="1">Uncharacterized protein</fullName>
    </submittedName>
</protein>
<name>A0A318ZF27_9EURO</name>
<dbReference type="GeneID" id="37072505"/>
<evidence type="ECO:0000313" key="2">
    <source>
        <dbReference type="Proteomes" id="UP000248349"/>
    </source>
</evidence>
<dbReference type="RefSeq" id="XP_025432128.1">
    <property type="nucleotide sequence ID" value="XM_025571277.1"/>
</dbReference>
<sequence length="187" mass="20938">MIGPGELSLRPGGFAPMDGQALGCILDHSRQIEYLVGKSDTATTAVFYIVGPNELDLVDIPWARLEEVLKCILRQARRDNPETGILAGEIINGEYSRFYREVLPFDGTDDQVRGIYQHKLDGETTFHAVEDDKLIECLKAIAFYGFPSVESVLSLQAMLLSQGRTQGSRCAGWRRTERRRMCRSTVP</sequence>
<dbReference type="AlphaFoldDB" id="A0A318ZF27"/>
<organism evidence="1 2">
    <name type="scientific">Aspergillus saccharolyticus JOP 1030-1</name>
    <dbReference type="NCBI Taxonomy" id="1450539"/>
    <lineage>
        <taxon>Eukaryota</taxon>
        <taxon>Fungi</taxon>
        <taxon>Dikarya</taxon>
        <taxon>Ascomycota</taxon>
        <taxon>Pezizomycotina</taxon>
        <taxon>Eurotiomycetes</taxon>
        <taxon>Eurotiomycetidae</taxon>
        <taxon>Eurotiales</taxon>
        <taxon>Aspergillaceae</taxon>
        <taxon>Aspergillus</taxon>
        <taxon>Aspergillus subgen. Circumdati</taxon>
    </lineage>
</organism>
<reference evidence="1 2" key="1">
    <citation type="submission" date="2016-12" db="EMBL/GenBank/DDBJ databases">
        <title>The genomes of Aspergillus section Nigri reveals drivers in fungal speciation.</title>
        <authorList>
            <consortium name="DOE Joint Genome Institute"/>
            <person name="Vesth T.C."/>
            <person name="Nybo J."/>
            <person name="Theobald S."/>
            <person name="Brandl J."/>
            <person name="Frisvad J.C."/>
            <person name="Nielsen K.F."/>
            <person name="Lyhne E.K."/>
            <person name="Kogle M.E."/>
            <person name="Kuo A."/>
            <person name="Riley R."/>
            <person name="Clum A."/>
            <person name="Nolan M."/>
            <person name="Lipzen A."/>
            <person name="Salamov A."/>
            <person name="Henrissat B."/>
            <person name="Wiebenga A."/>
            <person name="De Vries R.P."/>
            <person name="Grigoriev I.V."/>
            <person name="Mortensen U.H."/>
            <person name="Andersen M.R."/>
            <person name="Baker S.E."/>
        </authorList>
    </citation>
    <scope>NUCLEOTIDE SEQUENCE [LARGE SCALE GENOMIC DNA]</scope>
    <source>
        <strain evidence="1 2">JOP 1030-1</strain>
    </source>
</reference>
<dbReference type="OrthoDB" id="4483500at2759"/>